<feature type="transmembrane region" description="Helical" evidence="8">
    <location>
        <begin position="234"/>
        <end position="251"/>
    </location>
</feature>
<evidence type="ECO:0000256" key="2">
    <source>
        <dbReference type="ARBA" id="ARBA00022448"/>
    </source>
</evidence>
<organism evidence="10 11">
    <name type="scientific">Microbispora corallina</name>
    <dbReference type="NCBI Taxonomy" id="83302"/>
    <lineage>
        <taxon>Bacteria</taxon>
        <taxon>Bacillati</taxon>
        <taxon>Actinomycetota</taxon>
        <taxon>Actinomycetes</taxon>
        <taxon>Streptosporangiales</taxon>
        <taxon>Streptosporangiaceae</taxon>
        <taxon>Microbispora</taxon>
    </lineage>
</organism>
<feature type="transmembrane region" description="Helical" evidence="8">
    <location>
        <begin position="257"/>
        <end position="283"/>
    </location>
</feature>
<evidence type="ECO:0000256" key="6">
    <source>
        <dbReference type="ARBA" id="ARBA00023136"/>
    </source>
</evidence>
<name>A0ABQ4G7J7_9ACTN</name>
<evidence type="ECO:0000313" key="11">
    <source>
        <dbReference type="Proteomes" id="UP000603904"/>
    </source>
</evidence>
<dbReference type="RefSeq" id="WP_204060124.1">
    <property type="nucleotide sequence ID" value="NZ_BAAAGP010000006.1"/>
</dbReference>
<dbReference type="CDD" id="cd06173">
    <property type="entry name" value="MFS_MefA_like"/>
    <property type="match status" value="1"/>
</dbReference>
<dbReference type="SUPFAM" id="SSF103473">
    <property type="entry name" value="MFS general substrate transporter"/>
    <property type="match status" value="1"/>
</dbReference>
<keyword evidence="11" id="KW-1185">Reference proteome</keyword>
<comment type="subcellular location">
    <subcellularLocation>
        <location evidence="1">Cell membrane</location>
        <topology evidence="1">Multi-pass membrane protein</topology>
    </subcellularLocation>
</comment>
<dbReference type="Pfam" id="PF05977">
    <property type="entry name" value="MFS_3"/>
    <property type="match status" value="1"/>
</dbReference>
<evidence type="ECO:0000256" key="5">
    <source>
        <dbReference type="ARBA" id="ARBA00022989"/>
    </source>
</evidence>
<keyword evidence="4 8" id="KW-0812">Transmembrane</keyword>
<keyword evidence="2" id="KW-0813">Transport</keyword>
<evidence type="ECO:0000259" key="9">
    <source>
        <dbReference type="PROSITE" id="PS50850"/>
    </source>
</evidence>
<dbReference type="PANTHER" id="PTHR23513:SF6">
    <property type="entry name" value="MAJOR FACILITATOR SUPERFAMILY ASSOCIATED DOMAIN-CONTAINING PROTEIN"/>
    <property type="match status" value="1"/>
</dbReference>
<comment type="caution">
    <text evidence="10">The sequence shown here is derived from an EMBL/GenBank/DDBJ whole genome shotgun (WGS) entry which is preliminary data.</text>
</comment>
<evidence type="ECO:0000256" key="4">
    <source>
        <dbReference type="ARBA" id="ARBA00022692"/>
    </source>
</evidence>
<proteinExistence type="predicted"/>
<feature type="transmembrane region" description="Helical" evidence="8">
    <location>
        <begin position="314"/>
        <end position="335"/>
    </location>
</feature>
<evidence type="ECO:0000256" key="1">
    <source>
        <dbReference type="ARBA" id="ARBA00004651"/>
    </source>
</evidence>
<dbReference type="PANTHER" id="PTHR23513">
    <property type="entry name" value="INTEGRAL MEMBRANE EFFLUX PROTEIN-RELATED"/>
    <property type="match status" value="1"/>
</dbReference>
<dbReference type="Proteomes" id="UP000603904">
    <property type="component" value="Unassembled WGS sequence"/>
</dbReference>
<feature type="region of interest" description="Disordered" evidence="7">
    <location>
        <begin position="412"/>
        <end position="434"/>
    </location>
</feature>
<dbReference type="InterPro" id="IPR036259">
    <property type="entry name" value="MFS_trans_sf"/>
</dbReference>
<dbReference type="Gene3D" id="1.20.1250.20">
    <property type="entry name" value="MFS general substrate transporter like domains"/>
    <property type="match status" value="1"/>
</dbReference>
<evidence type="ECO:0000256" key="8">
    <source>
        <dbReference type="SAM" id="Phobius"/>
    </source>
</evidence>
<feature type="transmembrane region" description="Helical" evidence="8">
    <location>
        <begin position="382"/>
        <end position="400"/>
    </location>
</feature>
<dbReference type="InterPro" id="IPR020846">
    <property type="entry name" value="MFS_dom"/>
</dbReference>
<dbReference type="EMBL" id="BOOC01000034">
    <property type="protein sequence ID" value="GIH42963.1"/>
    <property type="molecule type" value="Genomic_DNA"/>
</dbReference>
<feature type="domain" description="Major facilitator superfamily (MFS) profile" evidence="9">
    <location>
        <begin position="10"/>
        <end position="404"/>
    </location>
</feature>
<evidence type="ECO:0000313" key="10">
    <source>
        <dbReference type="EMBL" id="GIH42963.1"/>
    </source>
</evidence>
<reference evidence="10 11" key="1">
    <citation type="submission" date="2021-01" db="EMBL/GenBank/DDBJ databases">
        <title>Whole genome shotgun sequence of Microbispora corallina NBRC 16416.</title>
        <authorList>
            <person name="Komaki H."/>
            <person name="Tamura T."/>
        </authorList>
    </citation>
    <scope>NUCLEOTIDE SEQUENCE [LARGE SCALE GENOMIC DNA]</scope>
    <source>
        <strain evidence="10 11">NBRC 16416</strain>
    </source>
</reference>
<feature type="transmembrane region" description="Helical" evidence="8">
    <location>
        <begin position="49"/>
        <end position="71"/>
    </location>
</feature>
<keyword evidence="6 8" id="KW-0472">Membrane</keyword>
<sequence length="434" mass="44359">MTSNPINDGAKLPAGFGRLWTAQTVSSLGDGVTHAALPLLAVTLTRDPMALAVVTAAGTLPWLLFGVLGGALVDRWDRRRTMWVTDAARAVLLVIPAAAAALDVLSIPLLAALAFLLALGGLFFDTAATAYVPDMLGRDPTLLERANARLRGAQTAASGFAGPPAGSALLALGRAVPLLADAVSFALSALLVRSLPAVPRPAARARESLLRQARAGASYVFQDRLLLGLALRPAVGNVAFLAVETILALFARERLGVGAFGFGLLLTAEATGGLLGAGIASFLGRRLGTGTALTCTATIEGLAILGLASAPNPYVAGLALAVCGAGMGATMVLGPSLRQAIVPAPLMGRVASTSRMLAMCAAPFGAFLGGWLATTFDLRTPLYAAAGLLLTVTAVTATMTSNRRVETALRSARQKADPADQPPAREIAVQTTSR</sequence>
<dbReference type="PROSITE" id="PS50850">
    <property type="entry name" value="MFS"/>
    <property type="match status" value="1"/>
</dbReference>
<feature type="transmembrane region" description="Helical" evidence="8">
    <location>
        <begin position="356"/>
        <end position="376"/>
    </location>
</feature>
<keyword evidence="5 8" id="KW-1133">Transmembrane helix</keyword>
<evidence type="ECO:0000256" key="3">
    <source>
        <dbReference type="ARBA" id="ARBA00022475"/>
    </source>
</evidence>
<evidence type="ECO:0000256" key="7">
    <source>
        <dbReference type="SAM" id="MobiDB-lite"/>
    </source>
</evidence>
<gene>
    <name evidence="10" type="ORF">Mco01_59630</name>
</gene>
<protein>
    <submittedName>
        <fullName evidence="10">MFS transporter</fullName>
    </submittedName>
</protein>
<keyword evidence="3" id="KW-1003">Cell membrane</keyword>
<accession>A0ABQ4G7J7</accession>
<dbReference type="InterPro" id="IPR010290">
    <property type="entry name" value="TM_effector"/>
</dbReference>